<gene>
    <name evidence="4" type="primary">napD</name>
    <name evidence="5" type="ORF">C5N92_06330</name>
</gene>
<dbReference type="Proteomes" id="UP000248689">
    <property type="component" value="Unassembled WGS sequence"/>
</dbReference>
<keyword evidence="2 4" id="KW-0963">Cytoplasm</keyword>
<accession>A0A328BWP9</accession>
<evidence type="ECO:0000313" key="6">
    <source>
        <dbReference type="Proteomes" id="UP000248689"/>
    </source>
</evidence>
<keyword evidence="6" id="KW-1185">Reference proteome</keyword>
<reference evidence="6" key="1">
    <citation type="submission" date="2018-02" db="EMBL/GenBank/DDBJ databases">
        <title>Glaesserella australis sp. nov., isolated from the lungs of pigs.</title>
        <authorList>
            <person name="Turni C."/>
            <person name="Christensen H."/>
        </authorList>
    </citation>
    <scope>NUCLEOTIDE SEQUENCE [LARGE SCALE GENOMIC DNA]</scope>
    <source>
        <strain evidence="6">HS4635</strain>
    </source>
</reference>
<dbReference type="Gene3D" id="3.30.70.920">
    <property type="match status" value="1"/>
</dbReference>
<protein>
    <recommendedName>
        <fullName evidence="4">Chaperone NapD</fullName>
    </recommendedName>
    <alternativeName>
        <fullName evidence="4">NapA signal peptide-binding chaperone NapD</fullName>
    </alternativeName>
</protein>
<dbReference type="AlphaFoldDB" id="A0A328BWP9"/>
<dbReference type="PANTHER" id="PTHR38603:SF1">
    <property type="entry name" value="CHAPERONE NAPD"/>
    <property type="match status" value="1"/>
</dbReference>
<dbReference type="EMBL" id="PTPX01000013">
    <property type="protein sequence ID" value="RAL18748.1"/>
    <property type="molecule type" value="Genomic_DNA"/>
</dbReference>
<comment type="subunit">
    <text evidence="4">Interacts with the cytoplasmic NapA precursor.</text>
</comment>
<proteinExistence type="inferred from homology"/>
<evidence type="ECO:0000256" key="2">
    <source>
        <dbReference type="ARBA" id="ARBA00022490"/>
    </source>
</evidence>
<dbReference type="GO" id="GO:0005048">
    <property type="term" value="F:signal sequence binding"/>
    <property type="evidence" value="ECO:0007669"/>
    <property type="project" value="UniProtKB-UniRule"/>
</dbReference>
<name>A0A328BWP9_9PAST</name>
<organism evidence="5 6">
    <name type="scientific">Glaesserella australis</name>
    <dbReference type="NCBI Taxonomy" id="2094024"/>
    <lineage>
        <taxon>Bacteria</taxon>
        <taxon>Pseudomonadati</taxon>
        <taxon>Pseudomonadota</taxon>
        <taxon>Gammaproteobacteria</taxon>
        <taxon>Pasteurellales</taxon>
        <taxon>Pasteurellaceae</taxon>
        <taxon>Glaesserella</taxon>
    </lineage>
</organism>
<dbReference type="HAMAP" id="MF_02200">
    <property type="entry name" value="NapD"/>
    <property type="match status" value="1"/>
</dbReference>
<evidence type="ECO:0000313" key="5">
    <source>
        <dbReference type="EMBL" id="RAL18748.1"/>
    </source>
</evidence>
<comment type="caution">
    <text evidence="5">The sequence shown here is derived from an EMBL/GenBank/DDBJ whole genome shotgun (WGS) entry which is preliminary data.</text>
</comment>
<comment type="function">
    <text evidence="4">Chaperone for NapA, the catalytic subunit of the periplasmic nitrate reductase. It binds directly and specifically to the twin-arginine signal peptide of NapA, preventing premature interaction with the Tat translocase and premature export.</text>
</comment>
<dbReference type="OrthoDB" id="6455702at2"/>
<dbReference type="GO" id="GO:0051224">
    <property type="term" value="P:negative regulation of protein transport"/>
    <property type="evidence" value="ECO:0007669"/>
    <property type="project" value="UniProtKB-UniRule"/>
</dbReference>
<dbReference type="GO" id="GO:0005737">
    <property type="term" value="C:cytoplasm"/>
    <property type="evidence" value="ECO:0007669"/>
    <property type="project" value="UniProtKB-SubCell"/>
</dbReference>
<sequence length="91" mass="10192">MSDNNVVGVEDVSTWHVCGLVVQAELAKIEQVKQALLAIEQTEIPMIEETKGKLVVVMQSEDQQQLLDNMEKARDLEGVLDLSLIYHEQDA</sequence>
<comment type="similarity">
    <text evidence="4">Belongs to the NapD family.</text>
</comment>
<evidence type="ECO:0000256" key="4">
    <source>
        <dbReference type="HAMAP-Rule" id="MF_02200"/>
    </source>
</evidence>
<dbReference type="PANTHER" id="PTHR38603">
    <property type="entry name" value="CHAPERONE NAPD"/>
    <property type="match status" value="1"/>
</dbReference>
<dbReference type="RefSeq" id="WP_111750008.1">
    <property type="nucleotide sequence ID" value="NZ_PTPX01000013.1"/>
</dbReference>
<comment type="subcellular location">
    <subcellularLocation>
        <location evidence="1 4">Cytoplasm</location>
    </subcellularLocation>
</comment>
<evidence type="ECO:0000256" key="1">
    <source>
        <dbReference type="ARBA" id="ARBA00004496"/>
    </source>
</evidence>
<keyword evidence="3 4" id="KW-0143">Chaperone</keyword>
<dbReference type="Pfam" id="PF03927">
    <property type="entry name" value="NapD"/>
    <property type="match status" value="1"/>
</dbReference>
<evidence type="ECO:0000256" key="3">
    <source>
        <dbReference type="ARBA" id="ARBA00023186"/>
    </source>
</evidence>
<dbReference type="InterPro" id="IPR005623">
    <property type="entry name" value="Chaperone_NapD_NO3_reduct"/>
</dbReference>